<organism evidence="2 3">
    <name type="scientific">Lysinibacillus louembei</name>
    <dbReference type="NCBI Taxonomy" id="1470088"/>
    <lineage>
        <taxon>Bacteria</taxon>
        <taxon>Bacillati</taxon>
        <taxon>Bacillota</taxon>
        <taxon>Bacilli</taxon>
        <taxon>Bacillales</taxon>
        <taxon>Bacillaceae</taxon>
        <taxon>Lysinibacillus</taxon>
    </lineage>
</organism>
<evidence type="ECO:0000256" key="1">
    <source>
        <dbReference type="SAM" id="Phobius"/>
    </source>
</evidence>
<dbReference type="EMBL" id="CP137624">
    <property type="protein sequence ID" value="WPK10657.1"/>
    <property type="molecule type" value="Genomic_DNA"/>
</dbReference>
<dbReference type="RefSeq" id="WP_319835852.1">
    <property type="nucleotide sequence ID" value="NZ_CP137624.1"/>
</dbReference>
<keyword evidence="3" id="KW-1185">Reference proteome</keyword>
<protein>
    <recommendedName>
        <fullName evidence="4">DUF1189 domain-containing protein</fullName>
    </recommendedName>
</protein>
<keyword evidence="1" id="KW-0472">Membrane</keyword>
<feature type="transmembrane region" description="Helical" evidence="1">
    <location>
        <begin position="217"/>
        <end position="236"/>
    </location>
</feature>
<evidence type="ECO:0008006" key="4">
    <source>
        <dbReference type="Google" id="ProtNLM"/>
    </source>
</evidence>
<keyword evidence="1" id="KW-0812">Transmembrane</keyword>
<dbReference type="Proteomes" id="UP001322664">
    <property type="component" value="Chromosome"/>
</dbReference>
<accession>A0ABZ0RTQ7</accession>
<feature type="transmembrane region" description="Helical" evidence="1">
    <location>
        <begin position="177"/>
        <end position="196"/>
    </location>
</feature>
<name>A0ABZ0RTQ7_9BACI</name>
<feature type="transmembrane region" description="Helical" evidence="1">
    <location>
        <begin position="39"/>
        <end position="57"/>
    </location>
</feature>
<sequence length="292" mass="34212">MNRLKQQLQQLNHLPENKQRKAQIKQSLAQQTSKRSFQWKIPATMIAICSIFILLLLTNPEHSLQNAHTRSATLYTYFDGEKGNFKAKTSSLLYSSIQKWQDEEFIQYFHNIKMLSPINDGQLGRHIVDVIFVENGEQRKFQISELDIYDVDQNVYYQDDSARYSYIFMSLFQSKKASLLFSICLLAIFTINFLSIQYYKKRNIDMRAVFPRTTSSYIELFATVSVLALFACWIFFIGPVYIPPFAAFFIFSALWQLREMKRRAPSLTILKFERGKIIVLCSLINILLFFGF</sequence>
<keyword evidence="1" id="KW-1133">Transmembrane helix</keyword>
<reference evidence="2 3" key="1">
    <citation type="submission" date="2023-09" db="EMBL/GenBank/DDBJ databases">
        <authorList>
            <person name="Page C.A."/>
            <person name="Perez-Diaz I.M."/>
        </authorList>
    </citation>
    <scope>NUCLEOTIDE SEQUENCE [LARGE SCALE GENOMIC DNA]</scope>
    <source>
        <strain evidence="2 3">Ll15</strain>
    </source>
</reference>
<evidence type="ECO:0000313" key="3">
    <source>
        <dbReference type="Proteomes" id="UP001322664"/>
    </source>
</evidence>
<evidence type="ECO:0000313" key="2">
    <source>
        <dbReference type="EMBL" id="WPK10657.1"/>
    </source>
</evidence>
<gene>
    <name evidence="2" type="ORF">R6U77_12270</name>
</gene>
<proteinExistence type="predicted"/>